<evidence type="ECO:0000256" key="3">
    <source>
        <dbReference type="ARBA" id="ARBA00022538"/>
    </source>
</evidence>
<dbReference type="InterPro" id="IPR003929">
    <property type="entry name" value="K_chnl_BK_asu"/>
</dbReference>
<keyword evidence="5" id="KW-0631">Potassium channel</keyword>
<dbReference type="PANTHER" id="PTHR10027">
    <property type="entry name" value="CALCIUM-ACTIVATED POTASSIUM CHANNEL ALPHA CHAIN"/>
    <property type="match status" value="1"/>
</dbReference>
<dbReference type="InterPro" id="IPR003148">
    <property type="entry name" value="RCK_N"/>
</dbReference>
<keyword evidence="8" id="KW-0406">Ion transport</keyword>
<dbReference type="InterPro" id="IPR013099">
    <property type="entry name" value="K_chnl_dom"/>
</dbReference>
<feature type="domain" description="Potassium channel" evidence="14">
    <location>
        <begin position="18"/>
        <end position="96"/>
    </location>
</feature>
<comment type="caution">
    <text evidence="16">The sequence shown here is derived from an EMBL/GenBank/DDBJ whole genome shotgun (WGS) entry which is preliminary data.</text>
</comment>
<gene>
    <name evidence="16" type="ORF">HK097_003685</name>
</gene>
<evidence type="ECO:0000256" key="12">
    <source>
        <dbReference type="SAM" id="Phobius"/>
    </source>
</evidence>
<keyword evidence="4 12" id="KW-0812">Transmembrane</keyword>
<protein>
    <submittedName>
        <fullName evidence="16">Uncharacterized protein</fullName>
    </submittedName>
</protein>
<evidence type="ECO:0000256" key="8">
    <source>
        <dbReference type="ARBA" id="ARBA00023065"/>
    </source>
</evidence>
<keyword evidence="10" id="KW-0407">Ion channel</keyword>
<comment type="subcellular location">
    <subcellularLocation>
        <location evidence="1">Membrane</location>
        <topology evidence="1">Multi-pass membrane protein</topology>
    </subcellularLocation>
</comment>
<organism evidence="16 17">
    <name type="scientific">Rhizophlyctis rosea</name>
    <dbReference type="NCBI Taxonomy" id="64517"/>
    <lineage>
        <taxon>Eukaryota</taxon>
        <taxon>Fungi</taxon>
        <taxon>Fungi incertae sedis</taxon>
        <taxon>Chytridiomycota</taxon>
        <taxon>Chytridiomycota incertae sedis</taxon>
        <taxon>Chytridiomycetes</taxon>
        <taxon>Rhizophlyctidales</taxon>
        <taxon>Rhizophlyctidaceae</taxon>
        <taxon>Rhizophlyctis</taxon>
    </lineage>
</organism>
<keyword evidence="3" id="KW-0633">Potassium transport</keyword>
<evidence type="ECO:0000256" key="1">
    <source>
        <dbReference type="ARBA" id="ARBA00004141"/>
    </source>
</evidence>
<dbReference type="Pfam" id="PF22614">
    <property type="entry name" value="Slo-like_RCK"/>
    <property type="match status" value="2"/>
</dbReference>
<proteinExistence type="predicted"/>
<dbReference type="Gene3D" id="3.40.50.720">
    <property type="entry name" value="NAD(P)-binding Rossmann-like Domain"/>
    <property type="match status" value="2"/>
</dbReference>
<evidence type="ECO:0000259" key="15">
    <source>
        <dbReference type="Pfam" id="PF22614"/>
    </source>
</evidence>
<dbReference type="SUPFAM" id="SSF81324">
    <property type="entry name" value="Voltage-gated potassium channels"/>
    <property type="match status" value="1"/>
</dbReference>
<keyword evidence="7 12" id="KW-1133">Transmembrane helix</keyword>
<dbReference type="EMBL" id="JADGJD010001892">
    <property type="protein sequence ID" value="KAJ3036872.1"/>
    <property type="molecule type" value="Genomic_DNA"/>
</dbReference>
<evidence type="ECO:0000313" key="17">
    <source>
        <dbReference type="Proteomes" id="UP001212841"/>
    </source>
</evidence>
<feature type="domain" description="RCK N-terminal" evidence="15">
    <location>
        <begin position="110"/>
        <end position="229"/>
    </location>
</feature>
<dbReference type="GO" id="GO:0005267">
    <property type="term" value="F:potassium channel activity"/>
    <property type="evidence" value="ECO:0007669"/>
    <property type="project" value="UniProtKB-KW"/>
</dbReference>
<evidence type="ECO:0000256" key="11">
    <source>
        <dbReference type="ARBA" id="ARBA00034430"/>
    </source>
</evidence>
<sequence length="761" mass="85449">MNVYKERLVVLVASLISYFYVSMCLFHYCESRFRPEEGLADIGLLESLYFTTMTVSTVGYGDITAITIPGRVVVILLILASLMVLPGLISNTIEAFALQRAGGGSYGGLQPFVVICGTFENPVRFMDVLNSLLNRELSNNKLNIVFLARNEPSQTINTILSEVQFKNRVTYLQGSALDATDMERVKLRLAEAAFILPDRNAADLKQEDEHNTIRAWAFNDFAVDIPLFVYNLLPETETFQHKTTRATVCIDSLKQILIGYNCLYEGAGTLMVNLLQQSSPQSRYHEPWQAEYGDGSGNEVYSIPVNQMFVRQRFADISWYLFREFQVILFAVNAYVPQRACSHLLLNPGAYELGPRDQLLLIAQDMVYVQKVRKLTLEEYNKSAHLESNASVDNISSSFEPIELSNSEFNMNDTKTFTDRSGFPPIGDGILQIGQPDPPYVDARVPLCRLLQYPAVNIRASQVTDASHMKGHLLIATGCYNVFRLLCTLRSVHVSEDDFKPILFMCEREPTEEEFCGMAPFPMVYWILGNPRKKRDLLRAGVEGAEKVVVLDIPSGRDGGVEQGDFADSGAIMVSHLIHDIFHEKGQRKYVVVELVRRSHIKFLRPGTKRRAVSETAEAAVDEFLYAPVYAAGRTYHNSSVLDMFKLMCGVRYQNNVELDRLLGINPAYLSSIDAPAAYEGKTFSSLYRDLALRHGIIPIGLLRNADDPAMGNKLSFVVTNPPPSLLVRRKDKVYVLRAVNTEEVVEETVKDRGKGVENID</sequence>
<evidence type="ECO:0000256" key="5">
    <source>
        <dbReference type="ARBA" id="ARBA00022826"/>
    </source>
</evidence>
<evidence type="ECO:0000256" key="6">
    <source>
        <dbReference type="ARBA" id="ARBA00022958"/>
    </source>
</evidence>
<dbReference type="InterPro" id="IPR047871">
    <property type="entry name" value="K_chnl_Slo-like"/>
</dbReference>
<name>A0AAD5S2J1_9FUNG</name>
<keyword evidence="2" id="KW-0813">Transport</keyword>
<feature type="transmembrane region" description="Helical" evidence="12">
    <location>
        <begin position="48"/>
        <end position="65"/>
    </location>
</feature>
<keyword evidence="17" id="KW-1185">Reference proteome</keyword>
<evidence type="ECO:0000259" key="13">
    <source>
        <dbReference type="Pfam" id="PF03493"/>
    </source>
</evidence>
<dbReference type="Pfam" id="PF03493">
    <property type="entry name" value="BK_channel_a"/>
    <property type="match status" value="1"/>
</dbReference>
<dbReference type="GO" id="GO:0016020">
    <property type="term" value="C:membrane"/>
    <property type="evidence" value="ECO:0007669"/>
    <property type="project" value="UniProtKB-SubCell"/>
</dbReference>
<evidence type="ECO:0000256" key="9">
    <source>
        <dbReference type="ARBA" id="ARBA00023136"/>
    </source>
</evidence>
<keyword evidence="9 12" id="KW-0472">Membrane</keyword>
<evidence type="ECO:0000259" key="14">
    <source>
        <dbReference type="Pfam" id="PF07885"/>
    </source>
</evidence>
<dbReference type="AlphaFoldDB" id="A0AAD5S2J1"/>
<dbReference type="Proteomes" id="UP001212841">
    <property type="component" value="Unassembled WGS sequence"/>
</dbReference>
<feature type="transmembrane region" description="Helical" evidence="12">
    <location>
        <begin position="7"/>
        <end position="28"/>
    </location>
</feature>
<evidence type="ECO:0000313" key="16">
    <source>
        <dbReference type="EMBL" id="KAJ3036872.1"/>
    </source>
</evidence>
<evidence type="ECO:0000256" key="4">
    <source>
        <dbReference type="ARBA" id="ARBA00022692"/>
    </source>
</evidence>
<dbReference type="Gene3D" id="1.10.287.70">
    <property type="match status" value="1"/>
</dbReference>
<feature type="domain" description="Calcium-activated potassium channel BK alpha subunit" evidence="13">
    <location>
        <begin position="246"/>
        <end position="332"/>
    </location>
</feature>
<evidence type="ECO:0000256" key="10">
    <source>
        <dbReference type="ARBA" id="ARBA00023303"/>
    </source>
</evidence>
<dbReference type="PANTHER" id="PTHR10027:SF10">
    <property type="entry name" value="SLOWPOKE 2, ISOFORM D"/>
    <property type="match status" value="1"/>
</dbReference>
<dbReference type="Pfam" id="PF07885">
    <property type="entry name" value="Ion_trans_2"/>
    <property type="match status" value="1"/>
</dbReference>
<keyword evidence="6" id="KW-0630">Potassium</keyword>
<evidence type="ECO:0000256" key="2">
    <source>
        <dbReference type="ARBA" id="ARBA00022448"/>
    </source>
</evidence>
<feature type="domain" description="RCK N-terminal" evidence="15">
    <location>
        <begin position="469"/>
        <end position="583"/>
    </location>
</feature>
<reference evidence="16" key="1">
    <citation type="submission" date="2020-05" db="EMBL/GenBank/DDBJ databases">
        <title>Phylogenomic resolution of chytrid fungi.</title>
        <authorList>
            <person name="Stajich J.E."/>
            <person name="Amses K."/>
            <person name="Simmons R."/>
            <person name="Seto K."/>
            <person name="Myers J."/>
            <person name="Bonds A."/>
            <person name="Quandt C.A."/>
            <person name="Barry K."/>
            <person name="Liu P."/>
            <person name="Grigoriev I."/>
            <person name="Longcore J.E."/>
            <person name="James T.Y."/>
        </authorList>
    </citation>
    <scope>NUCLEOTIDE SEQUENCE</scope>
    <source>
        <strain evidence="16">JEL0318</strain>
    </source>
</reference>
<evidence type="ECO:0000256" key="7">
    <source>
        <dbReference type="ARBA" id="ARBA00022989"/>
    </source>
</evidence>
<feature type="transmembrane region" description="Helical" evidence="12">
    <location>
        <begin position="72"/>
        <end position="89"/>
    </location>
</feature>
<comment type="catalytic activity">
    <reaction evidence="11">
        <text>K(+)(in) = K(+)(out)</text>
        <dbReference type="Rhea" id="RHEA:29463"/>
        <dbReference type="ChEBI" id="CHEBI:29103"/>
    </reaction>
</comment>
<accession>A0AAD5S2J1</accession>